<comment type="caution">
    <text evidence="1">The sequence shown here is derived from an EMBL/GenBank/DDBJ whole genome shotgun (WGS) entry which is preliminary data.</text>
</comment>
<gene>
    <name evidence="1" type="ORF">FOZ62_027454</name>
</gene>
<proteinExistence type="predicted"/>
<dbReference type="EMBL" id="JABANM010006241">
    <property type="protein sequence ID" value="KAF4746247.1"/>
    <property type="molecule type" value="Genomic_DNA"/>
</dbReference>
<protein>
    <submittedName>
        <fullName evidence="1">Uncharacterized protein</fullName>
    </submittedName>
</protein>
<dbReference type="Proteomes" id="UP000574390">
    <property type="component" value="Unassembled WGS sequence"/>
</dbReference>
<organism evidence="1 2">
    <name type="scientific">Perkinsus olseni</name>
    <name type="common">Perkinsus atlanticus</name>
    <dbReference type="NCBI Taxonomy" id="32597"/>
    <lineage>
        <taxon>Eukaryota</taxon>
        <taxon>Sar</taxon>
        <taxon>Alveolata</taxon>
        <taxon>Perkinsozoa</taxon>
        <taxon>Perkinsea</taxon>
        <taxon>Perkinsida</taxon>
        <taxon>Perkinsidae</taxon>
        <taxon>Perkinsus</taxon>
    </lineage>
</organism>
<evidence type="ECO:0000313" key="2">
    <source>
        <dbReference type="Proteomes" id="UP000574390"/>
    </source>
</evidence>
<accession>A0A7J6TN68</accession>
<sequence length="292" mass="32538">HRMNFILNRSPCRCPQYTGQWKKGQQGLSVLAELIHHTSNLSSAMIKSLVAATALIALPSTASSSTEEDGAFPSMLVTKLDPMGFGGTCHFTAGRGDEKEFSFRLERAQEPRTESILCPQSGPNKSFLSEYSGRPRHLSQYRADCCKPLDYLSPVKDFNFEGPTPEGTGVDPIGTIDARYYSVRGDTPLPDILYFGQPQVRNGKAESSMKNACMMVRGILKDIYGSYDGMCDEFRRRGDAAVRAVLEAVENGDWIEYEENQGSAKYRRLSDKEKKDRERALQARSRLAELLA</sequence>
<feature type="non-terminal residue" evidence="1">
    <location>
        <position position="292"/>
    </location>
</feature>
<dbReference type="AlphaFoldDB" id="A0A7J6TN68"/>
<name>A0A7J6TN68_PEROL</name>
<evidence type="ECO:0000313" key="1">
    <source>
        <dbReference type="EMBL" id="KAF4746247.1"/>
    </source>
</evidence>
<reference evidence="1 2" key="1">
    <citation type="submission" date="2020-04" db="EMBL/GenBank/DDBJ databases">
        <title>Perkinsus olseni comparative genomics.</title>
        <authorList>
            <person name="Bogema D.R."/>
        </authorList>
    </citation>
    <scope>NUCLEOTIDE SEQUENCE [LARGE SCALE GENOMIC DNA]</scope>
    <source>
        <strain evidence="1">ATCC PRA-205</strain>
    </source>
</reference>